<dbReference type="CDD" id="cd08412">
    <property type="entry name" value="PBP2_PAO1_like"/>
    <property type="match status" value="1"/>
</dbReference>
<dbReference type="Proteomes" id="UP000245252">
    <property type="component" value="Unassembled WGS sequence"/>
</dbReference>
<keyword evidence="3" id="KW-0238">DNA-binding</keyword>
<dbReference type="FunFam" id="1.10.10.10:FF:000001">
    <property type="entry name" value="LysR family transcriptional regulator"/>
    <property type="match status" value="1"/>
</dbReference>
<dbReference type="Gene3D" id="1.10.10.10">
    <property type="entry name" value="Winged helix-like DNA-binding domain superfamily/Winged helix DNA-binding domain"/>
    <property type="match status" value="1"/>
</dbReference>
<keyword evidence="7" id="KW-1185">Reference proteome</keyword>
<dbReference type="PANTHER" id="PTHR30346:SF0">
    <property type="entry name" value="HCA OPERON TRANSCRIPTIONAL ACTIVATOR HCAR"/>
    <property type="match status" value="1"/>
</dbReference>
<keyword evidence="2" id="KW-0805">Transcription regulation</keyword>
<dbReference type="GO" id="GO:0032993">
    <property type="term" value="C:protein-DNA complex"/>
    <property type="evidence" value="ECO:0007669"/>
    <property type="project" value="TreeGrafter"/>
</dbReference>
<evidence type="ECO:0000313" key="6">
    <source>
        <dbReference type="EMBL" id="PWE56091.1"/>
    </source>
</evidence>
<dbReference type="Pfam" id="PF03466">
    <property type="entry name" value="LysR_substrate"/>
    <property type="match status" value="1"/>
</dbReference>
<dbReference type="InterPro" id="IPR005119">
    <property type="entry name" value="LysR_subst-bd"/>
</dbReference>
<dbReference type="PRINTS" id="PR00039">
    <property type="entry name" value="HTHLYSR"/>
</dbReference>
<dbReference type="OrthoDB" id="9815174at2"/>
<proteinExistence type="inferred from homology"/>
<organism evidence="6 7">
    <name type="scientific">Metarhizobium album</name>
    <dbReference type="NCBI Taxonomy" id="2182425"/>
    <lineage>
        <taxon>Bacteria</taxon>
        <taxon>Pseudomonadati</taxon>
        <taxon>Pseudomonadota</taxon>
        <taxon>Alphaproteobacteria</taxon>
        <taxon>Hyphomicrobiales</taxon>
        <taxon>Rhizobiaceae</taxon>
        <taxon>Metarhizobium</taxon>
    </lineage>
</organism>
<comment type="similarity">
    <text evidence="1">Belongs to the LysR transcriptional regulatory family.</text>
</comment>
<dbReference type="SUPFAM" id="SSF46785">
    <property type="entry name" value="Winged helix' DNA-binding domain"/>
    <property type="match status" value="1"/>
</dbReference>
<evidence type="ECO:0000256" key="1">
    <source>
        <dbReference type="ARBA" id="ARBA00009437"/>
    </source>
</evidence>
<dbReference type="Pfam" id="PF00126">
    <property type="entry name" value="HTH_1"/>
    <property type="match status" value="1"/>
</dbReference>
<comment type="caution">
    <text evidence="6">The sequence shown here is derived from an EMBL/GenBank/DDBJ whole genome shotgun (WGS) entry which is preliminary data.</text>
</comment>
<dbReference type="AlphaFoldDB" id="A0A2U2DS28"/>
<dbReference type="GO" id="GO:0003677">
    <property type="term" value="F:DNA binding"/>
    <property type="evidence" value="ECO:0007669"/>
    <property type="project" value="UniProtKB-KW"/>
</dbReference>
<evidence type="ECO:0000259" key="5">
    <source>
        <dbReference type="PROSITE" id="PS50931"/>
    </source>
</evidence>
<dbReference type="SUPFAM" id="SSF53850">
    <property type="entry name" value="Periplasmic binding protein-like II"/>
    <property type="match status" value="1"/>
</dbReference>
<name>A0A2U2DS28_9HYPH</name>
<dbReference type="Gene3D" id="3.40.190.10">
    <property type="entry name" value="Periplasmic binding protein-like II"/>
    <property type="match status" value="2"/>
</dbReference>
<sequence length="309" mass="33993">MRVSLRHFRFFVAVAETGQVSKAAAALFTSQPAVTEAIKTLETDMGVKLFNRSPKGVTLTYEGAIFLQHAQTVLAAAVDAMLAPQQVQRDMAGQMTLACTHTVAGYFVTPLLSRFRRIFPGIEVNLVEFERPEIERRVLSGEVDLAVCLLSPLESGDRIETELLVRSKRRLWLPANHALLERKSISLRDIQAEPYIMLAVDDAEETTLSYFRNAGLEPNVVFRTTSMEAIRNVVAEGFGVTVLSDMVYRPWSLDGIRLAAAAISDTVPSMDIGLVWSRSAGLSRDAKVFVDVCRSGSGILGGIVYDEPQ</sequence>
<protein>
    <submittedName>
        <fullName evidence="6">LysR family transcriptional regulator</fullName>
    </submittedName>
</protein>
<dbReference type="GO" id="GO:0003700">
    <property type="term" value="F:DNA-binding transcription factor activity"/>
    <property type="evidence" value="ECO:0007669"/>
    <property type="project" value="InterPro"/>
</dbReference>
<feature type="domain" description="HTH lysR-type" evidence="5">
    <location>
        <begin position="3"/>
        <end position="60"/>
    </location>
</feature>
<evidence type="ECO:0000256" key="4">
    <source>
        <dbReference type="ARBA" id="ARBA00023163"/>
    </source>
</evidence>
<evidence type="ECO:0000256" key="3">
    <source>
        <dbReference type="ARBA" id="ARBA00023125"/>
    </source>
</evidence>
<gene>
    <name evidence="6" type="ORF">DEM27_11675</name>
</gene>
<evidence type="ECO:0000256" key="2">
    <source>
        <dbReference type="ARBA" id="ARBA00023015"/>
    </source>
</evidence>
<evidence type="ECO:0000313" key="7">
    <source>
        <dbReference type="Proteomes" id="UP000245252"/>
    </source>
</evidence>
<dbReference type="InterPro" id="IPR000847">
    <property type="entry name" value="LysR_HTH_N"/>
</dbReference>
<dbReference type="InterPro" id="IPR036388">
    <property type="entry name" value="WH-like_DNA-bd_sf"/>
</dbReference>
<keyword evidence="4" id="KW-0804">Transcription</keyword>
<dbReference type="RefSeq" id="WP_109458411.1">
    <property type="nucleotide sequence ID" value="NZ_QFBC01000004.1"/>
</dbReference>
<reference evidence="6 7" key="1">
    <citation type="submission" date="2018-05" db="EMBL/GenBank/DDBJ databases">
        <title>The draft genome of strain NS-104.</title>
        <authorList>
            <person name="Hang P."/>
            <person name="Jiang J."/>
        </authorList>
    </citation>
    <scope>NUCLEOTIDE SEQUENCE [LARGE SCALE GENOMIC DNA]</scope>
    <source>
        <strain evidence="6 7">NS-104</strain>
    </source>
</reference>
<dbReference type="PANTHER" id="PTHR30346">
    <property type="entry name" value="TRANSCRIPTIONAL DUAL REGULATOR HCAR-RELATED"/>
    <property type="match status" value="1"/>
</dbReference>
<dbReference type="EMBL" id="QFBC01000004">
    <property type="protein sequence ID" value="PWE56091.1"/>
    <property type="molecule type" value="Genomic_DNA"/>
</dbReference>
<dbReference type="InterPro" id="IPR036390">
    <property type="entry name" value="WH_DNA-bd_sf"/>
</dbReference>
<dbReference type="PROSITE" id="PS50931">
    <property type="entry name" value="HTH_LYSR"/>
    <property type="match status" value="1"/>
</dbReference>
<accession>A0A2U2DS28</accession>